<evidence type="ECO:0008006" key="4">
    <source>
        <dbReference type="Google" id="ProtNLM"/>
    </source>
</evidence>
<feature type="transmembrane region" description="Helical" evidence="1">
    <location>
        <begin position="53"/>
        <end position="73"/>
    </location>
</feature>
<feature type="transmembrane region" description="Helical" evidence="1">
    <location>
        <begin position="85"/>
        <end position="106"/>
    </location>
</feature>
<sequence>MDPQAFMKARLDRGAVPLAVGDVLALIVLLTVGTLNHVPASFLIDNPLHLPEVYAPFLIGWLLMAPLIGAYSAGAVETAKSSIPLVIRSWIPAAAIGFVLREFVFAGGASPVFVGIIFVTGLIALAGWRALYFKLRG</sequence>
<dbReference type="EMBL" id="FZNQ01000004">
    <property type="protein sequence ID" value="SNR37480.1"/>
    <property type="molecule type" value="Genomic_DNA"/>
</dbReference>
<evidence type="ECO:0000313" key="2">
    <source>
        <dbReference type="EMBL" id="SNR37480.1"/>
    </source>
</evidence>
<dbReference type="Pfam" id="PF11255">
    <property type="entry name" value="DUF3054"/>
    <property type="match status" value="1"/>
</dbReference>
<protein>
    <recommendedName>
        <fullName evidence="4">DUF3054 domain-containing protein</fullName>
    </recommendedName>
</protein>
<evidence type="ECO:0000313" key="3">
    <source>
        <dbReference type="Proteomes" id="UP000198397"/>
    </source>
</evidence>
<organism evidence="2 3">
    <name type="scientific">Halorubrum vacuolatum</name>
    <name type="common">Natronobacterium vacuolatum</name>
    <dbReference type="NCBI Taxonomy" id="63740"/>
    <lineage>
        <taxon>Archaea</taxon>
        <taxon>Methanobacteriati</taxon>
        <taxon>Methanobacteriota</taxon>
        <taxon>Stenosarchaea group</taxon>
        <taxon>Halobacteria</taxon>
        <taxon>Halobacteriales</taxon>
        <taxon>Haloferacaceae</taxon>
        <taxon>Halorubrum</taxon>
    </lineage>
</organism>
<name>A0A238VT09_HALVU</name>
<evidence type="ECO:0000256" key="1">
    <source>
        <dbReference type="SAM" id="Phobius"/>
    </source>
</evidence>
<dbReference type="InterPro" id="IPR021414">
    <property type="entry name" value="DUF3054"/>
</dbReference>
<dbReference type="Proteomes" id="UP000198397">
    <property type="component" value="Unassembled WGS sequence"/>
</dbReference>
<reference evidence="2 3" key="1">
    <citation type="submission" date="2017-06" db="EMBL/GenBank/DDBJ databases">
        <authorList>
            <person name="Kim H.J."/>
            <person name="Triplett B.A."/>
        </authorList>
    </citation>
    <scope>NUCLEOTIDE SEQUENCE [LARGE SCALE GENOMIC DNA]</scope>
    <source>
        <strain evidence="2 3">DSM 8800</strain>
    </source>
</reference>
<dbReference type="OrthoDB" id="177006at2157"/>
<keyword evidence="1" id="KW-1133">Transmembrane helix</keyword>
<dbReference type="RefSeq" id="WP_089384098.1">
    <property type="nucleotide sequence ID" value="NZ_FZNQ01000004.1"/>
</dbReference>
<gene>
    <name evidence="2" type="ORF">SAMN06264855_10444</name>
</gene>
<dbReference type="AlphaFoldDB" id="A0A238VT09"/>
<feature type="transmembrane region" description="Helical" evidence="1">
    <location>
        <begin position="15"/>
        <end position="33"/>
    </location>
</feature>
<accession>A0A238VT09</accession>
<feature type="transmembrane region" description="Helical" evidence="1">
    <location>
        <begin position="112"/>
        <end position="132"/>
    </location>
</feature>
<proteinExistence type="predicted"/>
<keyword evidence="3" id="KW-1185">Reference proteome</keyword>
<keyword evidence="1" id="KW-0472">Membrane</keyword>
<keyword evidence="1" id="KW-0812">Transmembrane</keyword>